<keyword evidence="3 8" id="KW-0808">Transferase</keyword>
<evidence type="ECO:0000313" key="8">
    <source>
        <dbReference type="EMBL" id="RUR18637.1"/>
    </source>
</evidence>
<dbReference type="EC" id="2.1.1.79" evidence="8"/>
<reference evidence="8 10" key="2">
    <citation type="submission" date="2018-12" db="EMBL/GenBank/DDBJ databases">
        <title>Legionella sp,whole genome shotgun sequence.</title>
        <authorList>
            <person name="Wu H."/>
        </authorList>
    </citation>
    <scope>NUCLEOTIDE SEQUENCE [LARGE SCALE GENOMIC DNA]</scope>
    <source>
        <strain evidence="8">Km489</strain>
        <strain evidence="10">km489</strain>
    </source>
</reference>
<keyword evidence="10" id="KW-1185">Reference proteome</keyword>
<evidence type="ECO:0000256" key="5">
    <source>
        <dbReference type="ARBA" id="ARBA00023098"/>
    </source>
</evidence>
<dbReference type="InterPro" id="IPR003333">
    <property type="entry name" value="CMAS"/>
</dbReference>
<dbReference type="GO" id="GO:0008610">
    <property type="term" value="P:lipid biosynthetic process"/>
    <property type="evidence" value="ECO:0007669"/>
    <property type="project" value="InterPro"/>
</dbReference>
<organism evidence="7 9">
    <name type="scientific">Legionella qingyii</name>
    <dbReference type="NCBI Taxonomy" id="2184757"/>
    <lineage>
        <taxon>Bacteria</taxon>
        <taxon>Pseudomonadati</taxon>
        <taxon>Pseudomonadota</taxon>
        <taxon>Gammaproteobacteria</taxon>
        <taxon>Legionellales</taxon>
        <taxon>Legionellaceae</taxon>
        <taxon>Legionella</taxon>
    </lineage>
</organism>
<dbReference type="Proteomes" id="UP000247152">
    <property type="component" value="Unassembled WGS sequence"/>
</dbReference>
<evidence type="ECO:0000256" key="3">
    <source>
        <dbReference type="ARBA" id="ARBA00022679"/>
    </source>
</evidence>
<gene>
    <name evidence="7" type="ORF">DGG96_19635</name>
    <name evidence="8" type="ORF">ELY20_16400</name>
</gene>
<feature type="active site" evidence="6">
    <location>
        <position position="343"/>
    </location>
</feature>
<evidence type="ECO:0000256" key="2">
    <source>
        <dbReference type="ARBA" id="ARBA00022603"/>
    </source>
</evidence>
<dbReference type="AlphaFoldDB" id="A0A317U0D1"/>
<dbReference type="PANTHER" id="PTHR43667:SF1">
    <property type="entry name" value="CYCLOPROPANE-FATTY-ACYL-PHOSPHOLIPID SYNTHASE"/>
    <property type="match status" value="1"/>
</dbReference>
<dbReference type="PIRSF" id="PIRSF003085">
    <property type="entry name" value="CMAS"/>
    <property type="match status" value="1"/>
</dbReference>
<protein>
    <submittedName>
        <fullName evidence="7">Cyclopropane fatty acyl phospholipid synthase</fullName>
        <ecNumber evidence="8">2.1.1.79</ecNumber>
    </submittedName>
</protein>
<evidence type="ECO:0000313" key="9">
    <source>
        <dbReference type="Proteomes" id="UP000247152"/>
    </source>
</evidence>
<dbReference type="Pfam" id="PF02353">
    <property type="entry name" value="CMAS"/>
    <property type="match status" value="1"/>
</dbReference>
<proteinExistence type="inferred from homology"/>
<dbReference type="InterPro" id="IPR050723">
    <property type="entry name" value="CFA/CMAS"/>
</dbReference>
<comment type="caution">
    <text evidence="7">The sequence shown here is derived from an EMBL/GenBank/DDBJ whole genome shotgun (WGS) entry which is preliminary data.</text>
</comment>
<sequence>MNQQIKKIVTDLLHSAGITPNGSEAWDIQINNEAFYSRIFNGGSLALGESYMDGWWDCKSLDQFFSRVLQAQLDQKIKSDKWLWPKLIWLKLINHQSKKRALEVGRRHYDLGNDLFKSMLDSRMNYTCGYWRNAYDLETAQLNKLELSCQKLKLEPGMRVLDIGCGFGALAKYAAEHYGVNVVGITISKEQFEYAKQNCSGLPVEIRFQDYRDLHEQFDRVVSLGMFEHVGYRNYRTYMQKARDCLKDNGLFLLHTIGGDLTQTTTDPWINKYIFPNGMIPSMAQISHASEGVFIMENWANFGAYYDHTLMAWHERFEQNWDRLKDQYDERFYRMWRYYLLACAGSFRARTNQLWQIVFSKNGVPGGYQEPLFTGIKKRGSENKRSLSDLELS</sequence>
<evidence type="ECO:0000256" key="1">
    <source>
        <dbReference type="ARBA" id="ARBA00010815"/>
    </source>
</evidence>
<dbReference type="EMBL" id="RZGX01000035">
    <property type="protein sequence ID" value="RUR18637.1"/>
    <property type="molecule type" value="Genomic_DNA"/>
</dbReference>
<dbReference type="OrthoDB" id="9782855at2"/>
<dbReference type="Proteomes" id="UP000287374">
    <property type="component" value="Unassembled WGS sequence"/>
</dbReference>
<dbReference type="RefSeq" id="WP_110144174.1">
    <property type="nucleotide sequence ID" value="NZ_QHJG01000054.1"/>
</dbReference>
<keyword evidence="2 8" id="KW-0489">Methyltransferase</keyword>
<dbReference type="GO" id="GO:0008825">
    <property type="term" value="F:cyclopropane-fatty-acyl-phospholipid synthase activity"/>
    <property type="evidence" value="ECO:0007669"/>
    <property type="project" value="UniProtKB-EC"/>
</dbReference>
<dbReference type="EMBL" id="QHJG01000054">
    <property type="protein sequence ID" value="PWY53932.1"/>
    <property type="molecule type" value="Genomic_DNA"/>
</dbReference>
<dbReference type="InterPro" id="IPR029063">
    <property type="entry name" value="SAM-dependent_MTases_sf"/>
</dbReference>
<dbReference type="SUPFAM" id="SSF53335">
    <property type="entry name" value="S-adenosyl-L-methionine-dependent methyltransferases"/>
    <property type="match status" value="1"/>
</dbReference>
<dbReference type="CDD" id="cd02440">
    <property type="entry name" value="AdoMet_MTases"/>
    <property type="match status" value="1"/>
</dbReference>
<comment type="similarity">
    <text evidence="1">Belongs to the CFA/CMAS family.</text>
</comment>
<accession>A0A317U0D1</accession>
<dbReference type="PANTHER" id="PTHR43667">
    <property type="entry name" value="CYCLOPROPANE-FATTY-ACYL-PHOSPHOLIPID SYNTHASE"/>
    <property type="match status" value="1"/>
</dbReference>
<reference evidence="7 9" key="1">
    <citation type="submission" date="2018-05" db="EMBL/GenBank/DDBJ databases">
        <title>Legionella qingyii sp.nov., whole genome shotgun sequence.</title>
        <authorList>
            <person name="Wu H."/>
            <person name="Zhu Q."/>
            <person name="Hu C."/>
        </authorList>
    </citation>
    <scope>NUCLEOTIDE SEQUENCE [LARGE SCALE GENOMIC DNA]</scope>
    <source>
        <strain evidence="7 9">HEB18</strain>
    </source>
</reference>
<evidence type="ECO:0000256" key="6">
    <source>
        <dbReference type="PIRSR" id="PIRSR003085-1"/>
    </source>
</evidence>
<evidence type="ECO:0000313" key="7">
    <source>
        <dbReference type="EMBL" id="PWY53932.1"/>
    </source>
</evidence>
<dbReference type="NCBIfam" id="NF008686">
    <property type="entry name" value="PRK11705.1"/>
    <property type="match status" value="1"/>
</dbReference>
<keyword evidence="5" id="KW-0443">Lipid metabolism</keyword>
<evidence type="ECO:0000256" key="4">
    <source>
        <dbReference type="ARBA" id="ARBA00022691"/>
    </source>
</evidence>
<evidence type="ECO:0000313" key="10">
    <source>
        <dbReference type="Proteomes" id="UP000287374"/>
    </source>
</evidence>
<dbReference type="Gene3D" id="3.40.50.150">
    <property type="entry name" value="Vaccinia Virus protein VP39"/>
    <property type="match status" value="1"/>
</dbReference>
<name>A0A317U0D1_9GAMM</name>
<keyword evidence="4" id="KW-0949">S-adenosyl-L-methionine</keyword>
<dbReference type="GO" id="GO:0032259">
    <property type="term" value="P:methylation"/>
    <property type="evidence" value="ECO:0007669"/>
    <property type="project" value="UniProtKB-KW"/>
</dbReference>